<proteinExistence type="predicted"/>
<reference evidence="5 6" key="1">
    <citation type="submission" date="2019-04" db="EMBL/GenBank/DDBJ databases">
        <title>Genome Announcement to Ensure Probiotic Safety of Lactobacillus rhamnosus UBLR-58.</title>
        <authorList>
            <person name="Sulthana A."/>
            <person name="Lakshmi S.G."/>
            <person name="Madempudi R.S."/>
        </authorList>
    </citation>
    <scope>NUCLEOTIDE SEQUENCE [LARGE SCALE GENOMIC DNA]</scope>
    <source>
        <strain evidence="5 6">UBLR-58</strain>
    </source>
</reference>
<dbReference type="PANTHER" id="PTHR30185">
    <property type="entry name" value="CRYPTIC BETA-GLUCOSIDE BGL OPERON ANTITERMINATOR"/>
    <property type="match status" value="1"/>
</dbReference>
<gene>
    <name evidence="5" type="ORF">E6L36_05360</name>
    <name evidence="4" type="ORF">HWN39_12245</name>
</gene>
<dbReference type="Gene3D" id="1.10.10.10">
    <property type="entry name" value="Winged helix-like DNA-binding domain superfamily/Winged helix DNA-binding domain"/>
    <property type="match status" value="1"/>
</dbReference>
<reference evidence="4 7" key="2">
    <citation type="submission" date="2020-06" db="EMBL/GenBank/DDBJ databases">
        <title>Lactobacillus rhamnosus QC,genome.</title>
        <authorList>
            <person name="Yi H."/>
            <person name="Jin M."/>
        </authorList>
    </citation>
    <scope>NUCLEOTIDE SEQUENCE [LARGE SCALE GENOMIC DNA]</scope>
    <source>
        <strain evidence="4 7">QC</strain>
    </source>
</reference>
<keyword evidence="2" id="KW-0804">Transcription</keyword>
<protein>
    <submittedName>
        <fullName evidence="4">Helix-turn-helix domain-containing protein</fullName>
    </submittedName>
    <submittedName>
        <fullName evidence="5">Transcriptional regulator</fullName>
    </submittedName>
</protein>
<dbReference type="InterPro" id="IPR036388">
    <property type="entry name" value="WH-like_DNA-bd_sf"/>
</dbReference>
<evidence type="ECO:0000313" key="4">
    <source>
        <dbReference type="EMBL" id="NVO89244.1"/>
    </source>
</evidence>
<dbReference type="Proteomes" id="UP000307517">
    <property type="component" value="Unassembled WGS sequence"/>
</dbReference>
<accession>A0A508YV20</accession>
<dbReference type="EMBL" id="JABXWP010000022">
    <property type="protein sequence ID" value="NVO89244.1"/>
    <property type="molecule type" value="Genomic_DNA"/>
</dbReference>
<dbReference type="InterPro" id="IPR007737">
    <property type="entry name" value="Mga_HTH"/>
</dbReference>
<evidence type="ECO:0000256" key="2">
    <source>
        <dbReference type="ARBA" id="ARBA00023163"/>
    </source>
</evidence>
<dbReference type="PANTHER" id="PTHR30185:SF13">
    <property type="entry name" value="LICABCH OPERON REGULATOR-RELATED"/>
    <property type="match status" value="1"/>
</dbReference>
<dbReference type="Pfam" id="PF05043">
    <property type="entry name" value="Mga"/>
    <property type="match status" value="1"/>
</dbReference>
<name>A0A508YV20_LACRH</name>
<evidence type="ECO:0000313" key="7">
    <source>
        <dbReference type="Proteomes" id="UP000542889"/>
    </source>
</evidence>
<evidence type="ECO:0000313" key="5">
    <source>
        <dbReference type="EMBL" id="THC79881.1"/>
    </source>
</evidence>
<evidence type="ECO:0000313" key="6">
    <source>
        <dbReference type="Proteomes" id="UP000307517"/>
    </source>
</evidence>
<organism evidence="4 7">
    <name type="scientific">Lacticaseibacillus rhamnosus</name>
    <name type="common">Lactobacillus rhamnosus</name>
    <dbReference type="NCBI Taxonomy" id="47715"/>
    <lineage>
        <taxon>Bacteria</taxon>
        <taxon>Bacillati</taxon>
        <taxon>Bacillota</taxon>
        <taxon>Bacilli</taxon>
        <taxon>Lactobacillales</taxon>
        <taxon>Lactobacillaceae</taxon>
        <taxon>Lacticaseibacillus</taxon>
    </lineage>
</organism>
<dbReference type="RefSeq" id="WP_005693027.1">
    <property type="nucleotide sequence ID" value="NZ_CABFNI010000014.1"/>
</dbReference>
<evidence type="ECO:0000256" key="1">
    <source>
        <dbReference type="ARBA" id="ARBA00023015"/>
    </source>
</evidence>
<dbReference type="EMBL" id="SSHM01000001">
    <property type="protein sequence ID" value="THC79881.1"/>
    <property type="molecule type" value="Genomic_DNA"/>
</dbReference>
<dbReference type="InterPro" id="IPR050661">
    <property type="entry name" value="BglG_antiterminators"/>
</dbReference>
<sequence length="508" mass="59863">MLYEQTFLDRADLQKFQMFSAIKDSTVQTYTINTLSRHLDLSYQQGYNILQELFRDMAGLTVHPEKLKRRQINLLMEIDVTVDDYHLYLLKHAIAFQFVDYIVQANHPSTEKFCQAHFISRSTLVRKTAALRKLLKRFQLKLSFSDLGFIGQESRIRLFLFDFYWLGYHGVDWPFKVLDEHQIVQEYMALPNAKTNPVDILEEILFWAICRVRISGNHFVTGNEAFDRIFNDYPPFQHDVYTREMFPGFNQRYMKGENDFFYFQQHRTITFLPSIPDDQNFIQYLLQRPTVTADFVKRLLAFLNQHVRHQTAFDLNNEHGLILNLARIALNNEMLGGDFMHLVDFYQPRGLNYTKTNLFRVLEKFVASLPKTPEYQYFLGTDHQFLHTLYFLLTPYLRYFVETPTVQVKLAYLDHDLLNRRMVNLLTDLPVVDLLPEDAAFEKADLVITSVDNEPAIKAAVPADFRGEIISWMTEDSDNAIFQLYLQIRHLYLKKTDASLSADNDERL</sequence>
<keyword evidence="1" id="KW-0805">Transcription regulation</keyword>
<feature type="domain" description="Mga helix-turn-helix" evidence="3">
    <location>
        <begin position="86"/>
        <end position="164"/>
    </location>
</feature>
<evidence type="ECO:0000259" key="3">
    <source>
        <dbReference type="Pfam" id="PF05043"/>
    </source>
</evidence>
<dbReference type="AlphaFoldDB" id="A0A508YV20"/>
<comment type="caution">
    <text evidence="4">The sequence shown here is derived from an EMBL/GenBank/DDBJ whole genome shotgun (WGS) entry which is preliminary data.</text>
</comment>
<dbReference type="Proteomes" id="UP000542889">
    <property type="component" value="Unassembled WGS sequence"/>
</dbReference>